<dbReference type="AlphaFoldDB" id="A0A7W1XV13"/>
<dbReference type="InterPro" id="IPR008490">
    <property type="entry name" value="Transposase_InsH_N"/>
</dbReference>
<organism evidence="2 3">
    <name type="scientific">Thermoactinomyces mirandus</name>
    <dbReference type="NCBI Taxonomy" id="2756294"/>
    <lineage>
        <taxon>Bacteria</taxon>
        <taxon>Bacillati</taxon>
        <taxon>Bacillota</taxon>
        <taxon>Bacilli</taxon>
        <taxon>Bacillales</taxon>
        <taxon>Thermoactinomycetaceae</taxon>
        <taxon>Thermoactinomyces</taxon>
    </lineage>
</organism>
<reference evidence="2 3" key="1">
    <citation type="submission" date="2020-07" db="EMBL/GenBank/DDBJ databases">
        <title>Thermoactinomyces phylogeny.</title>
        <authorList>
            <person name="Dunlap C."/>
        </authorList>
    </citation>
    <scope>NUCLEOTIDE SEQUENCE [LARGE SCALE GENOMIC DNA]</scope>
    <source>
        <strain evidence="2 3">AMNI-1</strain>
    </source>
</reference>
<protein>
    <submittedName>
        <fullName evidence="2">Transposase</fullName>
    </submittedName>
</protein>
<evidence type="ECO:0000313" key="3">
    <source>
        <dbReference type="Proteomes" id="UP000538292"/>
    </source>
</evidence>
<feature type="domain" description="Transposase InsH N-terminal" evidence="1">
    <location>
        <begin position="45"/>
        <end position="83"/>
    </location>
</feature>
<dbReference type="Pfam" id="PF05598">
    <property type="entry name" value="DUF772"/>
    <property type="match status" value="1"/>
</dbReference>
<name>A0A7W1XV13_9BACL</name>
<gene>
    <name evidence="2" type="ORF">H2C83_16120</name>
</gene>
<proteinExistence type="predicted"/>
<dbReference type="PANTHER" id="PTHR35604:SF2">
    <property type="entry name" value="TRANSPOSASE INSH FOR INSERTION SEQUENCE ELEMENT IS5A-RELATED"/>
    <property type="match status" value="1"/>
</dbReference>
<comment type="caution">
    <text evidence="2">The sequence shown here is derived from an EMBL/GenBank/DDBJ whole genome shotgun (WGS) entry which is preliminary data.</text>
</comment>
<evidence type="ECO:0000259" key="1">
    <source>
        <dbReference type="Pfam" id="PF05598"/>
    </source>
</evidence>
<sequence length="165" mass="18938">MKRLTFLLSLINADRCTAKTMVDLVLILSCCSKCYLSDICLASASPRRLIEEIKVNIAYRWFVGLSLTDPVPHHSTFSQNRRRRFGQSDVYQEIFDEIVLQAIQHGLIDGKQLFSDSTFLKANASKSKFKKQKVTVTPKDYMVELEKAIDEDRIQHGKDPLKKNK</sequence>
<dbReference type="PANTHER" id="PTHR35604">
    <property type="entry name" value="TRANSPOSASE INSH FOR INSERTION SEQUENCE ELEMENT IS5A-RELATED"/>
    <property type="match status" value="1"/>
</dbReference>
<accession>A0A7W1XV13</accession>
<evidence type="ECO:0000313" key="2">
    <source>
        <dbReference type="EMBL" id="MBA4603794.1"/>
    </source>
</evidence>
<keyword evidence="3" id="KW-1185">Reference proteome</keyword>
<dbReference type="Proteomes" id="UP000538292">
    <property type="component" value="Unassembled WGS sequence"/>
</dbReference>
<dbReference type="EMBL" id="JACEOL010000070">
    <property type="protein sequence ID" value="MBA4603794.1"/>
    <property type="molecule type" value="Genomic_DNA"/>
</dbReference>